<accession>A0A7S0L0H9</accession>
<dbReference type="InterPro" id="IPR007282">
    <property type="entry name" value="NOT2/3/5_C"/>
</dbReference>
<dbReference type="InterPro" id="IPR038635">
    <property type="entry name" value="CCR4-NOT_su2/3/5_C_sf"/>
</dbReference>
<dbReference type="EMBL" id="HBEY01003536">
    <property type="protein sequence ID" value="CAD8598403.1"/>
    <property type="molecule type" value="Transcribed_RNA"/>
</dbReference>
<feature type="region of interest" description="Disordered" evidence="4">
    <location>
        <begin position="435"/>
        <end position="458"/>
    </location>
</feature>
<comment type="similarity">
    <text evidence="1">Belongs to the CNOT2/3/5 family.</text>
</comment>
<feature type="domain" description="NOT2/NOT3/NOT5 C-terminal" evidence="5">
    <location>
        <begin position="315"/>
        <end position="424"/>
    </location>
</feature>
<dbReference type="AlphaFoldDB" id="A0A7S0L0H9"/>
<protein>
    <recommendedName>
        <fullName evidence="5">NOT2/NOT3/NOT5 C-terminal domain-containing protein</fullName>
    </recommendedName>
</protein>
<gene>
    <name evidence="6" type="ORF">CPEL01642_LOCUS1733</name>
</gene>
<dbReference type="PANTHER" id="PTHR23326">
    <property type="entry name" value="CCR4 NOT-RELATED"/>
    <property type="match status" value="1"/>
</dbReference>
<sequence length="458" mass="46989">MGGRSMPNMGTSQPPPAPGLGLAGGPPLGSTFASARLASASAANFSAMQPAGACNQPSSYNPSGEILAMINKGQGLGLAPSKGLGLTGGLPQGLGQQQVGASGLGQVPQQHPQGMGMGGMPQPDHNVGMGGGGFDSSDFPSLGHRANVGNAGLQQFRNPGHSPLGPPQSSEFAIVSEEFPALPGAAPSNASIQSSAAGGGGSCCGGVGVCGGGNGIFRGGAMDSGVEAVLSMKEAGAAAGGAGCGLRGAAEEMMGSHCGSVGGMGGHASVARADRFGLMGILSVIRMTDQDLNTLALGTDLTTLGLNLNSSDCLYATFASPWADSPAQRDPEFTLPQCYYMQPAALKTSHFSKLQLETLFYIFYNMPRDTLQAYAVCELYNRDWRYHKDLTLWFTRASRHGAHGTEDTSKGQYIYFDINEWKKKMFYGAGQNVPSTSTNDADADGDVDAMPPMVQDGS</sequence>
<proteinExistence type="inferred from homology"/>
<evidence type="ECO:0000256" key="1">
    <source>
        <dbReference type="ARBA" id="ARBA00007682"/>
    </source>
</evidence>
<feature type="region of interest" description="Disordered" evidence="4">
    <location>
        <begin position="1"/>
        <end position="28"/>
    </location>
</feature>
<reference evidence="6" key="1">
    <citation type="submission" date="2021-01" db="EMBL/GenBank/DDBJ databases">
        <authorList>
            <person name="Corre E."/>
            <person name="Pelletier E."/>
            <person name="Niang G."/>
            <person name="Scheremetjew M."/>
            <person name="Finn R."/>
            <person name="Kale V."/>
            <person name="Holt S."/>
            <person name="Cochrane G."/>
            <person name="Meng A."/>
            <person name="Brown T."/>
            <person name="Cohen L."/>
        </authorList>
    </citation>
    <scope>NUCLEOTIDE SEQUENCE</scope>
    <source>
        <strain evidence="6">PLY182g</strain>
    </source>
</reference>
<evidence type="ECO:0000256" key="3">
    <source>
        <dbReference type="ARBA" id="ARBA00023163"/>
    </source>
</evidence>
<name>A0A7S0L0H9_9EUKA</name>
<keyword evidence="3" id="KW-0804">Transcription</keyword>
<dbReference type="GO" id="GO:0006355">
    <property type="term" value="P:regulation of DNA-templated transcription"/>
    <property type="evidence" value="ECO:0007669"/>
    <property type="project" value="InterPro"/>
</dbReference>
<evidence type="ECO:0000259" key="5">
    <source>
        <dbReference type="Pfam" id="PF04153"/>
    </source>
</evidence>
<dbReference type="Pfam" id="PF04153">
    <property type="entry name" value="NOT2_3_5_C"/>
    <property type="match status" value="1"/>
</dbReference>
<evidence type="ECO:0000313" key="6">
    <source>
        <dbReference type="EMBL" id="CAD8598403.1"/>
    </source>
</evidence>
<keyword evidence="2" id="KW-0805">Transcription regulation</keyword>
<dbReference type="InterPro" id="IPR040168">
    <property type="entry name" value="Not2/3/5"/>
</dbReference>
<dbReference type="Gene3D" id="2.30.30.1020">
    <property type="entry name" value="CCR4-NOT complex subunit 2/3/5, C-terminal domain"/>
    <property type="match status" value="1"/>
</dbReference>
<evidence type="ECO:0000256" key="2">
    <source>
        <dbReference type="ARBA" id="ARBA00023015"/>
    </source>
</evidence>
<organism evidence="6">
    <name type="scientific">Coccolithus braarudii</name>
    <dbReference type="NCBI Taxonomy" id="221442"/>
    <lineage>
        <taxon>Eukaryota</taxon>
        <taxon>Haptista</taxon>
        <taxon>Haptophyta</taxon>
        <taxon>Prymnesiophyceae</taxon>
        <taxon>Coccolithales</taxon>
        <taxon>Coccolithaceae</taxon>
        <taxon>Coccolithus</taxon>
    </lineage>
</organism>
<dbReference type="GO" id="GO:0030015">
    <property type="term" value="C:CCR4-NOT core complex"/>
    <property type="evidence" value="ECO:0007669"/>
    <property type="project" value="InterPro"/>
</dbReference>
<evidence type="ECO:0000256" key="4">
    <source>
        <dbReference type="SAM" id="MobiDB-lite"/>
    </source>
</evidence>